<protein>
    <submittedName>
        <fullName evidence="3">Low temperature requirement A protein(LtrA)</fullName>
    </submittedName>
</protein>
<evidence type="ECO:0000313" key="3">
    <source>
        <dbReference type="EMBL" id="OAA42394.1"/>
    </source>
</evidence>
<dbReference type="EMBL" id="AZHA01000014">
    <property type="protein sequence ID" value="OAA42394.1"/>
    <property type="molecule type" value="Genomic_DNA"/>
</dbReference>
<dbReference type="InterPro" id="IPR010640">
    <property type="entry name" value="Low_temperature_requirement_A"/>
</dbReference>
<feature type="transmembrane region" description="Helical" evidence="2">
    <location>
        <begin position="313"/>
        <end position="334"/>
    </location>
</feature>
<feature type="transmembrane region" description="Helical" evidence="2">
    <location>
        <begin position="425"/>
        <end position="447"/>
    </location>
</feature>
<organism evidence="3 4">
    <name type="scientific">Beauveria brongniartii RCEF 3172</name>
    <dbReference type="NCBI Taxonomy" id="1081107"/>
    <lineage>
        <taxon>Eukaryota</taxon>
        <taxon>Fungi</taxon>
        <taxon>Dikarya</taxon>
        <taxon>Ascomycota</taxon>
        <taxon>Pezizomycotina</taxon>
        <taxon>Sordariomycetes</taxon>
        <taxon>Hypocreomycetidae</taxon>
        <taxon>Hypocreales</taxon>
        <taxon>Cordycipitaceae</taxon>
        <taxon>Beauveria</taxon>
        <taxon>Beauveria brongniartii</taxon>
    </lineage>
</organism>
<feature type="transmembrane region" description="Helical" evidence="2">
    <location>
        <begin position="340"/>
        <end position="359"/>
    </location>
</feature>
<keyword evidence="2" id="KW-0812">Transmembrane</keyword>
<dbReference type="Proteomes" id="UP000076863">
    <property type="component" value="Unassembled WGS sequence"/>
</dbReference>
<feature type="region of interest" description="Disordered" evidence="1">
    <location>
        <begin position="130"/>
        <end position="158"/>
    </location>
</feature>
<feature type="transmembrane region" description="Helical" evidence="2">
    <location>
        <begin position="584"/>
        <end position="603"/>
    </location>
</feature>
<comment type="caution">
    <text evidence="3">The sequence shown here is derived from an EMBL/GenBank/DDBJ whole genome shotgun (WGS) entry which is preliminary data.</text>
</comment>
<keyword evidence="2" id="KW-1133">Transmembrane helix</keyword>
<dbReference type="OrthoDB" id="191995at2759"/>
<dbReference type="AlphaFoldDB" id="A0A167DH92"/>
<accession>A0A167DH92</accession>
<evidence type="ECO:0000313" key="4">
    <source>
        <dbReference type="Proteomes" id="UP000076863"/>
    </source>
</evidence>
<dbReference type="PANTHER" id="PTHR36840:SF1">
    <property type="entry name" value="BLL5714 PROTEIN"/>
    <property type="match status" value="1"/>
</dbReference>
<feature type="transmembrane region" description="Helical" evidence="2">
    <location>
        <begin position="525"/>
        <end position="542"/>
    </location>
</feature>
<feature type="transmembrane region" description="Helical" evidence="2">
    <location>
        <begin position="286"/>
        <end position="306"/>
    </location>
</feature>
<keyword evidence="2" id="KW-0472">Membrane</keyword>
<name>A0A167DH92_9HYPO</name>
<feature type="transmembrane region" description="Helical" evidence="2">
    <location>
        <begin position="468"/>
        <end position="491"/>
    </location>
</feature>
<evidence type="ECO:0000256" key="2">
    <source>
        <dbReference type="SAM" id="Phobius"/>
    </source>
</evidence>
<feature type="transmembrane region" description="Helical" evidence="2">
    <location>
        <begin position="562"/>
        <end position="578"/>
    </location>
</feature>
<dbReference type="Pfam" id="PF06772">
    <property type="entry name" value="LtrA"/>
    <property type="match status" value="1"/>
</dbReference>
<proteinExistence type="predicted"/>
<dbReference type="PANTHER" id="PTHR36840">
    <property type="entry name" value="BLL5714 PROTEIN"/>
    <property type="match status" value="1"/>
</dbReference>
<feature type="transmembrane region" description="Helical" evidence="2">
    <location>
        <begin position="400"/>
        <end position="419"/>
    </location>
</feature>
<evidence type="ECO:0000256" key="1">
    <source>
        <dbReference type="SAM" id="MobiDB-lite"/>
    </source>
</evidence>
<keyword evidence="4" id="KW-1185">Reference proteome</keyword>
<reference evidence="3 4" key="1">
    <citation type="journal article" date="2016" name="Genome Biol. Evol.">
        <title>Divergent and convergent evolution of fungal pathogenicity.</title>
        <authorList>
            <person name="Shang Y."/>
            <person name="Xiao G."/>
            <person name="Zheng P."/>
            <person name="Cen K."/>
            <person name="Zhan S."/>
            <person name="Wang C."/>
        </authorList>
    </citation>
    <scope>NUCLEOTIDE SEQUENCE [LARGE SCALE GENOMIC DNA]</scope>
    <source>
        <strain evidence="3 4">RCEF 3172</strain>
    </source>
</reference>
<sequence>MPHTPRFKPHEFTLPCGKRIIASLPGDLPLLRRKHSASAGACDIVEHGSDAHINYLRQVHTHHEGRRDEMRARLGDAAHEWEATHHQLTAVSMELEKLARREELALGHNFDKFGYNKRLRTYDGVLGDGGDEKAKDATSGTTTPGDVEAGGGGRRGPGRGDTIKLFKMPVVRQWFHRGVIWRAACQTEIMAIELFFDLLYVGIIHSNGEHMAEEPTGHELLRFAITFIMSWKIWTEVTFTLSWFESDDVLTKLEVLFNLACLLGFTTNMISSFNQDAAHNTYVQLVAFYLATRYAMAVHFFIYYFLLPMVRGFMLASGIQVAVPTALWIGSIYVDMPKRLILVWIAIALDMWGHVFYFVPVQYTLRYKQESEAPFFRRVRKMFDYIPAINIEHRVERTNAFVSLVLGYSVVGILFQSNGGYNLNAFLGKAILGLLQAFFFNWIYFDIDANGIGLHAIRRSAVATNRKFPVGVWTNAHLPFIMGYIIATSALSRLVLSSDMSNTHPEQLTENYRALAEEGFSTGVRYFYCHGLAIALLSMTAIAISHKHHSVGTPRLAKHYRLANRVAVAIIMFFLPLAPGLKSLYLVSITLGLISWVLILELWGVSLKGHSFVGETHHVRKELGAKKEEDNANMPCD</sequence>
<gene>
    <name evidence="3" type="ORF">BBO_05057</name>
</gene>